<proteinExistence type="predicted"/>
<keyword evidence="3" id="KW-1185">Reference proteome</keyword>
<accession>A0A8X6S5W9</accession>
<protein>
    <submittedName>
        <fullName evidence="2">Uncharacterized protein</fullName>
    </submittedName>
</protein>
<name>A0A8X6S5W9_TRICX</name>
<sequence>MSQKDSLRSYARARPLEPSSRGGKWYWARTRDKASHDPIPRPLSYRGHPVPLKTRHCGSCQSDRHCWRSTLQHASALIKRDFGSVLGVQQTKQLPHVAKVDLVWQLGV</sequence>
<dbReference type="Proteomes" id="UP000887159">
    <property type="component" value="Unassembled WGS sequence"/>
</dbReference>
<reference evidence="2" key="1">
    <citation type="submission" date="2020-08" db="EMBL/GenBank/DDBJ databases">
        <title>Multicomponent nature underlies the extraordinary mechanical properties of spider dragline silk.</title>
        <authorList>
            <person name="Kono N."/>
            <person name="Nakamura H."/>
            <person name="Mori M."/>
            <person name="Yoshida Y."/>
            <person name="Ohtoshi R."/>
            <person name="Malay A.D."/>
            <person name="Moran D.A.P."/>
            <person name="Tomita M."/>
            <person name="Numata K."/>
            <person name="Arakawa K."/>
        </authorList>
    </citation>
    <scope>NUCLEOTIDE SEQUENCE</scope>
</reference>
<feature type="region of interest" description="Disordered" evidence="1">
    <location>
        <begin position="1"/>
        <end position="23"/>
    </location>
</feature>
<evidence type="ECO:0000256" key="1">
    <source>
        <dbReference type="SAM" id="MobiDB-lite"/>
    </source>
</evidence>
<dbReference type="EMBL" id="BMAU01021250">
    <property type="protein sequence ID" value="GFY05215.1"/>
    <property type="molecule type" value="Genomic_DNA"/>
</dbReference>
<evidence type="ECO:0000313" key="3">
    <source>
        <dbReference type="Proteomes" id="UP000887159"/>
    </source>
</evidence>
<dbReference type="AlphaFoldDB" id="A0A8X6S5W9"/>
<organism evidence="2 3">
    <name type="scientific">Trichonephila clavipes</name>
    <name type="common">Golden silk orbweaver</name>
    <name type="synonym">Nephila clavipes</name>
    <dbReference type="NCBI Taxonomy" id="2585209"/>
    <lineage>
        <taxon>Eukaryota</taxon>
        <taxon>Metazoa</taxon>
        <taxon>Ecdysozoa</taxon>
        <taxon>Arthropoda</taxon>
        <taxon>Chelicerata</taxon>
        <taxon>Arachnida</taxon>
        <taxon>Araneae</taxon>
        <taxon>Araneomorphae</taxon>
        <taxon>Entelegynae</taxon>
        <taxon>Araneoidea</taxon>
        <taxon>Nephilidae</taxon>
        <taxon>Trichonephila</taxon>
    </lineage>
</organism>
<gene>
    <name evidence="2" type="ORF">TNCV_2206611</name>
</gene>
<comment type="caution">
    <text evidence="2">The sequence shown here is derived from an EMBL/GenBank/DDBJ whole genome shotgun (WGS) entry which is preliminary data.</text>
</comment>
<evidence type="ECO:0000313" key="2">
    <source>
        <dbReference type="EMBL" id="GFY05215.1"/>
    </source>
</evidence>